<dbReference type="InterPro" id="IPR050595">
    <property type="entry name" value="Bact_response_regulator"/>
</dbReference>
<name>A0ABU3A5C2_9GAMM</name>
<protein>
    <submittedName>
        <fullName evidence="4">Response regulator</fullName>
    </submittedName>
</protein>
<organism evidence="4 5">
    <name type="scientific">Thalassotalea castellviae</name>
    <dbReference type="NCBI Taxonomy" id="3075612"/>
    <lineage>
        <taxon>Bacteria</taxon>
        <taxon>Pseudomonadati</taxon>
        <taxon>Pseudomonadota</taxon>
        <taxon>Gammaproteobacteria</taxon>
        <taxon>Alteromonadales</taxon>
        <taxon>Colwelliaceae</taxon>
        <taxon>Thalassotalea</taxon>
    </lineage>
</organism>
<evidence type="ECO:0000313" key="5">
    <source>
        <dbReference type="Proteomes" id="UP001266357"/>
    </source>
</evidence>
<feature type="modified residue" description="4-aspartylphosphate" evidence="2">
    <location>
        <position position="51"/>
    </location>
</feature>
<dbReference type="RefSeq" id="WP_311584117.1">
    <property type="nucleotide sequence ID" value="NZ_JAVRIF010000010.1"/>
</dbReference>
<proteinExistence type="predicted"/>
<dbReference type="PANTHER" id="PTHR44591">
    <property type="entry name" value="STRESS RESPONSE REGULATOR PROTEIN 1"/>
    <property type="match status" value="1"/>
</dbReference>
<feature type="domain" description="Response regulatory" evidence="3">
    <location>
        <begin position="2"/>
        <end position="116"/>
    </location>
</feature>
<sequence>MKLLIIEDDEAFAATLLRRLTKQGFECQMTHQADEALHVCHLFRPEYLILDMKLAKENGLLLIKPIRALLPNIRIVLLTGFASIATAVEAIQMGADDYLAKPVDTKMLLKALKGKGASEANTLDSSKIENKPMSPERLEWEHINQVLSSNNGNVSETARQLGMHRRTLQRKLQRKPVVS</sequence>
<gene>
    <name evidence="4" type="ORF">RM573_15610</name>
</gene>
<dbReference type="CDD" id="cd17563">
    <property type="entry name" value="REC_RegA-like"/>
    <property type="match status" value="1"/>
</dbReference>
<keyword evidence="1 2" id="KW-0597">Phosphoprotein</keyword>
<comment type="caution">
    <text evidence="4">The sequence shown here is derived from an EMBL/GenBank/DDBJ whole genome shotgun (WGS) entry which is preliminary data.</text>
</comment>
<dbReference type="SUPFAM" id="SSF52172">
    <property type="entry name" value="CheY-like"/>
    <property type="match status" value="1"/>
</dbReference>
<dbReference type="Gene3D" id="1.10.10.60">
    <property type="entry name" value="Homeodomain-like"/>
    <property type="match status" value="1"/>
</dbReference>
<evidence type="ECO:0000259" key="3">
    <source>
        <dbReference type="PROSITE" id="PS50110"/>
    </source>
</evidence>
<evidence type="ECO:0000256" key="1">
    <source>
        <dbReference type="ARBA" id="ARBA00022553"/>
    </source>
</evidence>
<dbReference type="Gene3D" id="3.40.50.2300">
    <property type="match status" value="1"/>
</dbReference>
<dbReference type="SMART" id="SM00448">
    <property type="entry name" value="REC"/>
    <property type="match status" value="1"/>
</dbReference>
<dbReference type="PRINTS" id="PR01590">
    <property type="entry name" value="HTHFIS"/>
</dbReference>
<dbReference type="InterPro" id="IPR009057">
    <property type="entry name" value="Homeodomain-like_sf"/>
</dbReference>
<evidence type="ECO:0000256" key="2">
    <source>
        <dbReference type="PROSITE-ProRule" id="PRU00169"/>
    </source>
</evidence>
<dbReference type="Pfam" id="PF02954">
    <property type="entry name" value="HTH_8"/>
    <property type="match status" value="1"/>
</dbReference>
<dbReference type="PANTHER" id="PTHR44591:SF3">
    <property type="entry name" value="RESPONSE REGULATORY DOMAIN-CONTAINING PROTEIN"/>
    <property type="match status" value="1"/>
</dbReference>
<dbReference type="InterPro" id="IPR001789">
    <property type="entry name" value="Sig_transdc_resp-reg_receiver"/>
</dbReference>
<keyword evidence="5" id="KW-1185">Reference proteome</keyword>
<accession>A0ABU3A5C2</accession>
<evidence type="ECO:0000313" key="4">
    <source>
        <dbReference type="EMBL" id="MDT0605030.1"/>
    </source>
</evidence>
<dbReference type="InterPro" id="IPR002197">
    <property type="entry name" value="HTH_Fis"/>
</dbReference>
<dbReference type="PROSITE" id="PS50110">
    <property type="entry name" value="RESPONSE_REGULATORY"/>
    <property type="match status" value="1"/>
</dbReference>
<reference evidence="4 5" key="1">
    <citation type="submission" date="2023-09" db="EMBL/GenBank/DDBJ databases">
        <authorList>
            <person name="Rey-Velasco X."/>
        </authorList>
    </citation>
    <scope>NUCLEOTIDE SEQUENCE [LARGE SCALE GENOMIC DNA]</scope>
    <source>
        <strain evidence="4 5">W431</strain>
    </source>
</reference>
<dbReference type="Proteomes" id="UP001266357">
    <property type="component" value="Unassembled WGS sequence"/>
</dbReference>
<dbReference type="EMBL" id="JAVRIF010000010">
    <property type="protein sequence ID" value="MDT0605030.1"/>
    <property type="molecule type" value="Genomic_DNA"/>
</dbReference>
<dbReference type="Pfam" id="PF00072">
    <property type="entry name" value="Response_reg"/>
    <property type="match status" value="1"/>
</dbReference>
<dbReference type="SUPFAM" id="SSF46689">
    <property type="entry name" value="Homeodomain-like"/>
    <property type="match status" value="1"/>
</dbReference>
<dbReference type="InterPro" id="IPR011006">
    <property type="entry name" value="CheY-like_superfamily"/>
</dbReference>